<organism evidence="1 2">
    <name type="scientific">Striga asiatica</name>
    <name type="common">Asiatic witchweed</name>
    <name type="synonym">Buchnera asiatica</name>
    <dbReference type="NCBI Taxonomy" id="4170"/>
    <lineage>
        <taxon>Eukaryota</taxon>
        <taxon>Viridiplantae</taxon>
        <taxon>Streptophyta</taxon>
        <taxon>Embryophyta</taxon>
        <taxon>Tracheophyta</taxon>
        <taxon>Spermatophyta</taxon>
        <taxon>Magnoliopsida</taxon>
        <taxon>eudicotyledons</taxon>
        <taxon>Gunneridae</taxon>
        <taxon>Pentapetalae</taxon>
        <taxon>asterids</taxon>
        <taxon>lamiids</taxon>
        <taxon>Lamiales</taxon>
        <taxon>Orobanchaceae</taxon>
        <taxon>Buchnereae</taxon>
        <taxon>Striga</taxon>
    </lineage>
</organism>
<accession>A0A5A7PF15</accession>
<proteinExistence type="predicted"/>
<reference evidence="2" key="1">
    <citation type="journal article" date="2019" name="Curr. Biol.">
        <title>Genome Sequence of Striga asiatica Provides Insight into the Evolution of Plant Parasitism.</title>
        <authorList>
            <person name="Yoshida S."/>
            <person name="Kim S."/>
            <person name="Wafula E.K."/>
            <person name="Tanskanen J."/>
            <person name="Kim Y.M."/>
            <person name="Honaas L."/>
            <person name="Yang Z."/>
            <person name="Spallek T."/>
            <person name="Conn C.E."/>
            <person name="Ichihashi Y."/>
            <person name="Cheong K."/>
            <person name="Cui S."/>
            <person name="Der J.P."/>
            <person name="Gundlach H."/>
            <person name="Jiao Y."/>
            <person name="Hori C."/>
            <person name="Ishida J.K."/>
            <person name="Kasahara H."/>
            <person name="Kiba T."/>
            <person name="Kim M.S."/>
            <person name="Koo N."/>
            <person name="Laohavisit A."/>
            <person name="Lee Y.H."/>
            <person name="Lumba S."/>
            <person name="McCourt P."/>
            <person name="Mortimer J.C."/>
            <person name="Mutuku J.M."/>
            <person name="Nomura T."/>
            <person name="Sasaki-Sekimoto Y."/>
            <person name="Seto Y."/>
            <person name="Wang Y."/>
            <person name="Wakatake T."/>
            <person name="Sakakibara H."/>
            <person name="Demura T."/>
            <person name="Yamaguchi S."/>
            <person name="Yoneyama K."/>
            <person name="Manabe R.I."/>
            <person name="Nelson D.C."/>
            <person name="Schulman A.H."/>
            <person name="Timko M.P."/>
            <person name="dePamphilis C.W."/>
            <person name="Choi D."/>
            <person name="Shirasu K."/>
        </authorList>
    </citation>
    <scope>NUCLEOTIDE SEQUENCE [LARGE SCALE GENOMIC DNA]</scope>
    <source>
        <strain evidence="2">cv. UVA1</strain>
    </source>
</reference>
<dbReference type="EMBL" id="BKCP01004450">
    <property type="protein sequence ID" value="GER31331.1"/>
    <property type="molecule type" value="Genomic_DNA"/>
</dbReference>
<gene>
    <name evidence="1" type="ORF">STAS_07321</name>
</gene>
<feature type="non-terminal residue" evidence="1">
    <location>
        <position position="100"/>
    </location>
</feature>
<dbReference type="OrthoDB" id="1305469at2759"/>
<sequence length="100" mass="11883">MFSSDHHLVLLEWNKAAIQRKKRFMFDCRWAKMEDSQKVVERAWNKNVMGNPLVQIQNKIRHCRIEILQELTTFYENLFQTQGTIPDYSLLTGINPSITQ</sequence>
<protein>
    <submittedName>
        <fullName evidence="1">Protein ROOT HAIR DEFECTIVE 3 homolog 1</fullName>
    </submittedName>
</protein>
<name>A0A5A7PF15_STRAF</name>
<dbReference type="AlphaFoldDB" id="A0A5A7PF15"/>
<keyword evidence="2" id="KW-1185">Reference proteome</keyword>
<comment type="caution">
    <text evidence="1">The sequence shown here is derived from an EMBL/GenBank/DDBJ whole genome shotgun (WGS) entry which is preliminary data.</text>
</comment>
<evidence type="ECO:0000313" key="1">
    <source>
        <dbReference type="EMBL" id="GER31331.1"/>
    </source>
</evidence>
<dbReference type="Proteomes" id="UP000325081">
    <property type="component" value="Unassembled WGS sequence"/>
</dbReference>
<evidence type="ECO:0000313" key="2">
    <source>
        <dbReference type="Proteomes" id="UP000325081"/>
    </source>
</evidence>